<evidence type="ECO:0000313" key="2">
    <source>
        <dbReference type="Proteomes" id="UP000045824"/>
    </source>
</evidence>
<dbReference type="InterPro" id="IPR021808">
    <property type="entry name" value="DUF3383"/>
</dbReference>
<evidence type="ECO:0000313" key="1">
    <source>
        <dbReference type="EMBL" id="CNE11528.1"/>
    </source>
</evidence>
<dbReference type="AlphaFoldDB" id="A0A0T9KLT4"/>
<gene>
    <name evidence="1" type="ORF">ERS008491_00469</name>
</gene>
<dbReference type="Proteomes" id="UP000045824">
    <property type="component" value="Unassembled WGS sequence"/>
</dbReference>
<dbReference type="RefSeq" id="WP_050118262.1">
    <property type="nucleotide sequence ID" value="NZ_CAWMAB010000001.1"/>
</dbReference>
<dbReference type="EMBL" id="CPYI01000001">
    <property type="protein sequence ID" value="CNE11528.1"/>
    <property type="molecule type" value="Genomic_DNA"/>
</dbReference>
<accession>A0A0T9KLT4</accession>
<dbReference type="Pfam" id="PF11863">
    <property type="entry name" value="DUF3383"/>
    <property type="match status" value="1"/>
</dbReference>
<sequence>MSQGLPVSNIVNVTVNMAVRAAMARNFGSLLVVGPSPVIDAHERLRSYSSATDIASDFGLTAPEYKAANLYYQQSPQPIDSFVGRWVKEDAAGLLRGAILNPTQQLMANFTAVSDGSMKIKVDGVETLVVDVDWTGELNLNGVAARVEESLLIATVTWNGSRFIITSKTTGKDSAVSYGSANATGTDISVLLGLVESAGALPVQGLAKETIQACVYKLADMSSRWYGLVVADPSLSDDDVISIASFIQSDDVSRIYGHTTQVTSALDADIDTDIASTLKAAKYTRTLVQYSSASPYAAASLFGRAFTVNFNGNNTTITLKFKQQPGITAESLTQSQANALKAKNCNVFVNYDNDTAIIQEGVMCNGDFFDERHGLDWLQNYVQNNLYNLLHTSTTKIPQTDAGVTRLLTNVEKSLDQSVTNGLVAPGVWGGDSFGVLATGDTLTKGYYVYAPPVADQAHADREGRKAPVMQSAIKLAGAVHYADVIINVNR</sequence>
<proteinExistence type="predicted"/>
<organism evidence="1 2">
    <name type="scientific">Yersinia kristensenii</name>
    <dbReference type="NCBI Taxonomy" id="28152"/>
    <lineage>
        <taxon>Bacteria</taxon>
        <taxon>Pseudomonadati</taxon>
        <taxon>Pseudomonadota</taxon>
        <taxon>Gammaproteobacteria</taxon>
        <taxon>Enterobacterales</taxon>
        <taxon>Yersiniaceae</taxon>
        <taxon>Yersinia</taxon>
    </lineage>
</organism>
<protein>
    <submittedName>
        <fullName evidence="1">Protein of uncharacterized function (DUF3383)</fullName>
    </submittedName>
</protein>
<reference evidence="1 2" key="1">
    <citation type="submission" date="2015-03" db="EMBL/GenBank/DDBJ databases">
        <authorList>
            <person name="Murphy D."/>
        </authorList>
    </citation>
    <scope>NUCLEOTIDE SEQUENCE [LARGE SCALE GENOMIC DNA]</scope>
    <source>
        <strain evidence="1 2">FCF326</strain>
    </source>
</reference>
<name>A0A0T9KLT4_YERKR</name>